<dbReference type="SUPFAM" id="SSF52833">
    <property type="entry name" value="Thioredoxin-like"/>
    <property type="match status" value="1"/>
</dbReference>
<name>A0ABS1D2L3_9PROT</name>
<accession>A0ABS1D2L3</accession>
<evidence type="ECO:0000313" key="2">
    <source>
        <dbReference type="Proteomes" id="UP000697995"/>
    </source>
</evidence>
<sequence>MPQRQRVAALQAEGRPVFVNLTAAWCITCKVNEQLVIRTAPVQAAFAGRNIAYLKGDWTQGDAAIGSLLRAHGREGVPLYLLYPAGGGAPLVLPQVLTEGIVLRALDGAG</sequence>
<dbReference type="Gene3D" id="3.40.30.10">
    <property type="entry name" value="Glutaredoxin"/>
    <property type="match status" value="1"/>
</dbReference>
<evidence type="ECO:0000313" key="1">
    <source>
        <dbReference type="EMBL" id="MBK1661076.1"/>
    </source>
</evidence>
<dbReference type="Proteomes" id="UP000697995">
    <property type="component" value="Unassembled WGS sequence"/>
</dbReference>
<organism evidence="1 2">
    <name type="scientific">Paracraurococcus ruber</name>
    <dbReference type="NCBI Taxonomy" id="77675"/>
    <lineage>
        <taxon>Bacteria</taxon>
        <taxon>Pseudomonadati</taxon>
        <taxon>Pseudomonadota</taxon>
        <taxon>Alphaproteobacteria</taxon>
        <taxon>Acetobacterales</taxon>
        <taxon>Roseomonadaceae</taxon>
        <taxon>Paracraurococcus</taxon>
    </lineage>
</organism>
<dbReference type="Pfam" id="PF13899">
    <property type="entry name" value="Thioredoxin_7"/>
    <property type="match status" value="1"/>
</dbReference>
<dbReference type="RefSeq" id="WP_408901660.1">
    <property type="nucleotide sequence ID" value="NZ_NRSG01000248.1"/>
</dbReference>
<dbReference type="PANTHER" id="PTHR32234:SF3">
    <property type="entry name" value="SUPPRESSION OF COPPER SENSITIVITY PROTEIN"/>
    <property type="match status" value="1"/>
</dbReference>
<keyword evidence="2" id="KW-1185">Reference proteome</keyword>
<proteinExistence type="predicted"/>
<dbReference type="EMBL" id="NRSG01000248">
    <property type="protein sequence ID" value="MBK1661076.1"/>
    <property type="molecule type" value="Genomic_DNA"/>
</dbReference>
<gene>
    <name evidence="1" type="ORF">CKO45_22935</name>
</gene>
<reference evidence="1 2" key="1">
    <citation type="journal article" date="2020" name="Microorganisms">
        <title>Osmotic Adaptation and Compatible Solute Biosynthesis of Phototrophic Bacteria as Revealed from Genome Analyses.</title>
        <authorList>
            <person name="Imhoff J.F."/>
            <person name="Rahn T."/>
            <person name="Kunzel S."/>
            <person name="Keller A."/>
            <person name="Neulinger S.C."/>
        </authorList>
    </citation>
    <scope>NUCLEOTIDE SEQUENCE [LARGE SCALE GENOMIC DNA]</scope>
    <source>
        <strain evidence="1 2">DSM 15382</strain>
    </source>
</reference>
<dbReference type="CDD" id="cd02953">
    <property type="entry name" value="DsbDgamma"/>
    <property type="match status" value="1"/>
</dbReference>
<dbReference type="InterPro" id="IPR036249">
    <property type="entry name" value="Thioredoxin-like_sf"/>
</dbReference>
<protein>
    <submittedName>
        <fullName evidence="1">Uncharacterized protein</fullName>
    </submittedName>
</protein>
<comment type="caution">
    <text evidence="1">The sequence shown here is derived from an EMBL/GenBank/DDBJ whole genome shotgun (WGS) entry which is preliminary data.</text>
</comment>
<dbReference type="PANTHER" id="PTHR32234">
    <property type="entry name" value="THIOL:DISULFIDE INTERCHANGE PROTEIN DSBD"/>
    <property type="match status" value="1"/>
</dbReference>
<dbReference type="InterPro" id="IPR035671">
    <property type="entry name" value="DsbD_gamma"/>
</dbReference>